<dbReference type="EMBL" id="OA895580">
    <property type="protein sequence ID" value="CAD7285334.1"/>
    <property type="molecule type" value="Genomic_DNA"/>
</dbReference>
<keyword evidence="1" id="KW-0472">Membrane</keyword>
<protein>
    <submittedName>
        <fullName evidence="2">Uncharacterized protein</fullName>
    </submittedName>
</protein>
<feature type="non-terminal residue" evidence="2">
    <location>
        <position position="240"/>
    </location>
</feature>
<gene>
    <name evidence="2" type="ORF">NMOB1V02_LOCUS12936</name>
</gene>
<sequence>MIWVVFPTEHTYMSKRKLTCTSWFLILVLIGSLTSVYIISLHFAASACRSTLERGKYEEINRKPLANHQREIEKGSGWNLETLPEKWSEISRDQNFDELDEQILEVEMANVPVSFWRSIKPNLSEYNIYPGCGQMPHILELNENNLVWQTLSTGNGMFHLYSAHYDIRPLVSEPTIRIFGMINRLLHPKVGTMCQVWFANDTMPLAVPVVKYRFLRDVDSGTIGNMFSYSIECTVPQSKE</sequence>
<evidence type="ECO:0000313" key="2">
    <source>
        <dbReference type="EMBL" id="CAD7285334.1"/>
    </source>
</evidence>
<proteinExistence type="predicted"/>
<dbReference type="EMBL" id="CAJPEX010013543">
    <property type="protein sequence ID" value="CAG0925486.1"/>
    <property type="molecule type" value="Genomic_DNA"/>
</dbReference>
<reference evidence="2" key="1">
    <citation type="submission" date="2020-11" db="EMBL/GenBank/DDBJ databases">
        <authorList>
            <person name="Tran Van P."/>
        </authorList>
    </citation>
    <scope>NUCLEOTIDE SEQUENCE</scope>
</reference>
<name>A0A7R9GLX8_9CRUS</name>
<evidence type="ECO:0000313" key="3">
    <source>
        <dbReference type="Proteomes" id="UP000678499"/>
    </source>
</evidence>
<keyword evidence="1" id="KW-1133">Transmembrane helix</keyword>
<keyword evidence="3" id="KW-1185">Reference proteome</keyword>
<organism evidence="2">
    <name type="scientific">Notodromas monacha</name>
    <dbReference type="NCBI Taxonomy" id="399045"/>
    <lineage>
        <taxon>Eukaryota</taxon>
        <taxon>Metazoa</taxon>
        <taxon>Ecdysozoa</taxon>
        <taxon>Arthropoda</taxon>
        <taxon>Crustacea</taxon>
        <taxon>Oligostraca</taxon>
        <taxon>Ostracoda</taxon>
        <taxon>Podocopa</taxon>
        <taxon>Podocopida</taxon>
        <taxon>Cypridocopina</taxon>
        <taxon>Cypridoidea</taxon>
        <taxon>Cyprididae</taxon>
        <taxon>Notodromas</taxon>
    </lineage>
</organism>
<accession>A0A7R9GLX8</accession>
<dbReference type="AlphaFoldDB" id="A0A7R9GLX8"/>
<feature type="transmembrane region" description="Helical" evidence="1">
    <location>
        <begin position="23"/>
        <end position="45"/>
    </location>
</feature>
<dbReference type="Proteomes" id="UP000678499">
    <property type="component" value="Unassembled WGS sequence"/>
</dbReference>
<evidence type="ECO:0000256" key="1">
    <source>
        <dbReference type="SAM" id="Phobius"/>
    </source>
</evidence>
<keyword evidence="1" id="KW-0812">Transmembrane</keyword>